<reference evidence="4" key="1">
    <citation type="submission" date="2021-01" db="EMBL/GenBank/DDBJ databases">
        <title>Genomic Encyclopedia of Type Strains, Phase IV (KMG-IV): sequencing the most valuable type-strain genomes for metagenomic binning, comparative biology and taxonomic classification.</title>
        <authorList>
            <person name="Goeker M."/>
        </authorList>
    </citation>
    <scope>NUCLEOTIDE SEQUENCE</scope>
    <source>
        <strain evidence="4">DSM 21943</strain>
    </source>
</reference>
<dbReference type="SUPFAM" id="SSF56784">
    <property type="entry name" value="HAD-like"/>
    <property type="match status" value="1"/>
</dbReference>
<keyword evidence="5" id="KW-1185">Reference proteome</keyword>
<organism evidence="4 5">
    <name type="scientific">Shouchella xiaoxiensis</name>
    <dbReference type="NCBI Taxonomy" id="766895"/>
    <lineage>
        <taxon>Bacteria</taxon>
        <taxon>Bacillati</taxon>
        <taxon>Bacillota</taxon>
        <taxon>Bacilli</taxon>
        <taxon>Bacillales</taxon>
        <taxon>Bacillaceae</taxon>
        <taxon>Shouchella</taxon>
    </lineage>
</organism>
<dbReference type="PANTHER" id="PTHR35134">
    <property type="entry name" value="NUCLEOTIDASE YQFW-RELATED"/>
    <property type="match status" value="1"/>
</dbReference>
<dbReference type="InterPro" id="IPR052419">
    <property type="entry name" value="5_3-deoxyribonucleotidase-like"/>
</dbReference>
<dbReference type="EC" id="3.1.3.-" evidence="3"/>
<accession>A0ABS2SSF7</accession>
<evidence type="ECO:0000256" key="2">
    <source>
        <dbReference type="ARBA" id="ARBA00022801"/>
    </source>
</evidence>
<sequence length="195" mass="22967">MKKRFGLDIDGTITDPATFIPYINKDFNQILQLEDLTEYDLTKILQITDKEFWDWMEHKEPIIYAQAELALDAERVLHKWSKTHDLIYITARRSHLTEVTTSWFTNQALPYTDIELVGKHDKIDAVKKHRLDVFFEDKHDNAVAIAEECSIPVLLFDTPYNRMSIPSNVIRVTHWSEAEQWIEKWIEDCSDMPSI</sequence>
<dbReference type="Proteomes" id="UP001179280">
    <property type="component" value="Unassembled WGS sequence"/>
</dbReference>
<gene>
    <name evidence="4" type="ORF">JOC54_001357</name>
</gene>
<comment type="similarity">
    <text evidence="1 3">Belongs to the 5'(3')-deoxyribonucleotidase family.</text>
</comment>
<evidence type="ECO:0000313" key="5">
    <source>
        <dbReference type="Proteomes" id="UP001179280"/>
    </source>
</evidence>
<comment type="caution">
    <text evidence="4">The sequence shown here is derived from an EMBL/GenBank/DDBJ whole genome shotgun (WGS) entry which is preliminary data.</text>
</comment>
<protein>
    <recommendedName>
        <fullName evidence="3">Nucleotidase</fullName>
        <ecNumber evidence="3">3.1.3.-</ecNumber>
    </recommendedName>
</protein>
<dbReference type="PANTHER" id="PTHR35134:SF2">
    <property type="entry name" value="NUCLEOTIDASE YQFW-RELATED"/>
    <property type="match status" value="1"/>
</dbReference>
<dbReference type="InterPro" id="IPR036412">
    <property type="entry name" value="HAD-like_sf"/>
</dbReference>
<dbReference type="InterPro" id="IPR023214">
    <property type="entry name" value="HAD_sf"/>
</dbReference>
<dbReference type="Gene3D" id="3.40.50.1000">
    <property type="entry name" value="HAD superfamily/HAD-like"/>
    <property type="match status" value="1"/>
</dbReference>
<evidence type="ECO:0000256" key="3">
    <source>
        <dbReference type="PIRNR" id="PIRNR021362"/>
    </source>
</evidence>
<dbReference type="EMBL" id="JAFBCV010000003">
    <property type="protein sequence ID" value="MBM7838126.1"/>
    <property type="molecule type" value="Genomic_DNA"/>
</dbReference>
<proteinExistence type="inferred from homology"/>
<dbReference type="RefSeq" id="WP_204465262.1">
    <property type="nucleotide sequence ID" value="NZ_JAFBCV010000003.1"/>
</dbReference>
<dbReference type="InterPro" id="IPR009206">
    <property type="entry name" value="Nucleotidase_putative"/>
</dbReference>
<keyword evidence="2 3" id="KW-0378">Hydrolase</keyword>
<evidence type="ECO:0000313" key="4">
    <source>
        <dbReference type="EMBL" id="MBM7838126.1"/>
    </source>
</evidence>
<dbReference type="PIRSF" id="PIRSF021362">
    <property type="entry name" value="UCP021362_HAD"/>
    <property type="match status" value="1"/>
</dbReference>
<name>A0ABS2SSF7_9BACI</name>
<evidence type="ECO:0000256" key="1">
    <source>
        <dbReference type="ARBA" id="ARBA00009589"/>
    </source>
</evidence>